<sequence length="138" mass="14699">MGSTDVTLKPQPLRVSVDKVGAVGPVSIDGIPDTFHIDIDKVPKILIGVDPVHVAVDSIPKIFLGIDPLDLSLRIKEFPSIRGHLPADFSVGISVMGMELLCLRLCGEAQIITEPYEPNPCEVCGRVHADGQGQGTHG</sequence>
<gene>
    <name evidence="1" type="ORF">JF888_09455</name>
</gene>
<proteinExistence type="predicted"/>
<dbReference type="AlphaFoldDB" id="A0A934NHE5"/>
<dbReference type="RefSeq" id="WP_338179355.1">
    <property type="nucleotide sequence ID" value="NZ_JAEKNQ010000036.1"/>
</dbReference>
<dbReference type="EMBL" id="JAEKNQ010000036">
    <property type="protein sequence ID" value="MBJ7603397.1"/>
    <property type="molecule type" value="Genomic_DNA"/>
</dbReference>
<organism evidence="1 2">
    <name type="scientific">Candidatus Dormiibacter inghamiae</name>
    <dbReference type="NCBI Taxonomy" id="3127013"/>
    <lineage>
        <taxon>Bacteria</taxon>
        <taxon>Bacillati</taxon>
        <taxon>Candidatus Dormiibacterota</taxon>
        <taxon>Candidatus Dormibacteria</taxon>
        <taxon>Candidatus Dormibacterales</taxon>
        <taxon>Candidatus Dormibacteraceae</taxon>
        <taxon>Candidatus Dormiibacter</taxon>
    </lineage>
</organism>
<protein>
    <submittedName>
        <fullName evidence="1">Uncharacterized protein</fullName>
    </submittedName>
</protein>
<reference evidence="1 2" key="1">
    <citation type="submission" date="2020-10" db="EMBL/GenBank/DDBJ databases">
        <title>Ca. Dormibacterota MAGs.</title>
        <authorList>
            <person name="Montgomery K."/>
        </authorList>
    </citation>
    <scope>NUCLEOTIDE SEQUENCE [LARGE SCALE GENOMIC DNA]</scope>
    <source>
        <strain evidence="1">SC8811_S16_3</strain>
    </source>
</reference>
<evidence type="ECO:0000313" key="1">
    <source>
        <dbReference type="EMBL" id="MBJ7603397.1"/>
    </source>
</evidence>
<name>A0A934NHE5_9BACT</name>
<dbReference type="Proteomes" id="UP000620075">
    <property type="component" value="Unassembled WGS sequence"/>
</dbReference>
<comment type="caution">
    <text evidence="1">The sequence shown here is derived from an EMBL/GenBank/DDBJ whole genome shotgun (WGS) entry which is preliminary data.</text>
</comment>
<evidence type="ECO:0000313" key="2">
    <source>
        <dbReference type="Proteomes" id="UP000620075"/>
    </source>
</evidence>
<accession>A0A934NHE5</accession>